<comment type="caution">
    <text evidence="1">The sequence shown here is derived from an EMBL/GenBank/DDBJ whole genome shotgun (WGS) entry which is preliminary data.</text>
</comment>
<dbReference type="EMBL" id="SMKS01000017">
    <property type="protein sequence ID" value="TDD06382.1"/>
    <property type="molecule type" value="Genomic_DNA"/>
</dbReference>
<protein>
    <submittedName>
        <fullName evidence="1">Aminoglycoside phosphotransferase</fullName>
    </submittedName>
</protein>
<evidence type="ECO:0000313" key="1">
    <source>
        <dbReference type="EMBL" id="TDD06382.1"/>
    </source>
</evidence>
<dbReference type="AlphaFoldDB" id="A0A4R4VL97"/>
<dbReference type="RefSeq" id="WP_132674383.1">
    <property type="nucleotide sequence ID" value="NZ_SMKS01000017.1"/>
</dbReference>
<dbReference type="OrthoDB" id="3680308at2"/>
<keyword evidence="1" id="KW-0808">Transferase</keyword>
<accession>A0A4R4VL97</accession>
<dbReference type="GO" id="GO:0016740">
    <property type="term" value="F:transferase activity"/>
    <property type="evidence" value="ECO:0007669"/>
    <property type="project" value="UniProtKB-KW"/>
</dbReference>
<proteinExistence type="predicted"/>
<dbReference type="SUPFAM" id="SSF56112">
    <property type="entry name" value="Protein kinase-like (PK-like)"/>
    <property type="match status" value="1"/>
</dbReference>
<dbReference type="Gene3D" id="3.90.1200.10">
    <property type="match status" value="1"/>
</dbReference>
<dbReference type="Proteomes" id="UP000295674">
    <property type="component" value="Unassembled WGS sequence"/>
</dbReference>
<name>A0A4R4VL97_9PSEU</name>
<evidence type="ECO:0000313" key="2">
    <source>
        <dbReference type="Proteomes" id="UP000295674"/>
    </source>
</evidence>
<dbReference type="InterPro" id="IPR011009">
    <property type="entry name" value="Kinase-like_dom_sf"/>
</dbReference>
<organism evidence="1 2">
    <name type="scientific">Saccharopolyspora terrae</name>
    <dbReference type="NCBI Taxonomy" id="2530384"/>
    <lineage>
        <taxon>Bacteria</taxon>
        <taxon>Bacillati</taxon>
        <taxon>Actinomycetota</taxon>
        <taxon>Actinomycetes</taxon>
        <taxon>Pseudonocardiales</taxon>
        <taxon>Pseudonocardiaceae</taxon>
        <taxon>Saccharopolyspora</taxon>
    </lineage>
</organism>
<sequence length="278" mass="30945">MGHTAAEIADRRFADWMRGNLGLAAEHMAVSVTGDPVFGWRMRSIGARARDDSGGDRWLRVVSEFPQWARGQFWTGNADANDLPETISRPHVLGTFEWGDGRCQRAELSTLLPGHPCSNTDIPFTDEPMPFSWWSTLKDTLATLAGTSTSRVHADQDQVTRRIRETFGDQAPTHVERWETVHGDLHWNNVLCPEFGLLGWEGWGRGPAGTDAAELLCCSLLAPATYVAVLSQFRSVLDTSTGRVAQLYAAARLLHRAERNRHHEAARALRIHGRLLAE</sequence>
<keyword evidence="2" id="KW-1185">Reference proteome</keyword>
<gene>
    <name evidence="1" type="ORF">E1181_12870</name>
</gene>
<reference evidence="1 2" key="1">
    <citation type="submission" date="2019-03" db="EMBL/GenBank/DDBJ databases">
        <title>Draft genome sequences of novel Actinobacteria.</title>
        <authorList>
            <person name="Sahin N."/>
            <person name="Ay H."/>
            <person name="Saygin H."/>
        </authorList>
    </citation>
    <scope>NUCLEOTIDE SEQUENCE [LARGE SCALE GENOMIC DNA]</scope>
    <source>
        <strain evidence="1 2">16K309</strain>
    </source>
</reference>